<comment type="caution">
    <text evidence="2">The sequence shown here is derived from an EMBL/GenBank/DDBJ whole genome shotgun (WGS) entry which is preliminary data.</text>
</comment>
<gene>
    <name evidence="2" type="ORF">IFM89_039659</name>
</gene>
<evidence type="ECO:0000313" key="3">
    <source>
        <dbReference type="Proteomes" id="UP000631114"/>
    </source>
</evidence>
<evidence type="ECO:0000256" key="1">
    <source>
        <dbReference type="SAM" id="MobiDB-lite"/>
    </source>
</evidence>
<reference evidence="2 3" key="1">
    <citation type="submission" date="2020-10" db="EMBL/GenBank/DDBJ databases">
        <title>The Coptis chinensis genome and diversification of protoberbering-type alkaloids.</title>
        <authorList>
            <person name="Wang B."/>
            <person name="Shu S."/>
            <person name="Song C."/>
            <person name="Liu Y."/>
        </authorList>
    </citation>
    <scope>NUCLEOTIDE SEQUENCE [LARGE SCALE GENOMIC DNA]</scope>
    <source>
        <strain evidence="2">HL-2020</strain>
        <tissue evidence="2">Leaf</tissue>
    </source>
</reference>
<dbReference type="PANTHER" id="PTHR35488:SF4">
    <property type="entry name" value="DUF4005 DOMAIN-CONTAINING PROTEIN"/>
    <property type="match status" value="1"/>
</dbReference>
<dbReference type="PANTHER" id="PTHR35488">
    <property type="entry name" value="OS05G0358900 PROTEIN-RELATED"/>
    <property type="match status" value="1"/>
</dbReference>
<name>A0A835GT24_9MAGN</name>
<feature type="region of interest" description="Disordered" evidence="1">
    <location>
        <begin position="81"/>
        <end position="132"/>
    </location>
</feature>
<feature type="compositionally biased region" description="Polar residues" evidence="1">
    <location>
        <begin position="86"/>
        <end position="95"/>
    </location>
</feature>
<dbReference type="EMBL" id="JADFTS010000050">
    <property type="protein sequence ID" value="KAF9587116.1"/>
    <property type="molecule type" value="Genomic_DNA"/>
</dbReference>
<proteinExistence type="predicted"/>
<dbReference type="OrthoDB" id="737456at2759"/>
<accession>A0A835GT24</accession>
<keyword evidence="3" id="KW-1185">Reference proteome</keyword>
<sequence>MMKKISVFPKSEPVDYNGHYFDPQVDFSLFLEEARKNRSSIMQNQASPFHQKEAQTKMSDEDKKSKRWWKRCLFSWWKVDKKSKPPRQSANSVRASNLRPGSLSGPIYGSERKAGPTSQARRHTSGPITSLFTPARGEGISLPYVSLDQLNHPIVSQAYGPVYLVT</sequence>
<dbReference type="Proteomes" id="UP000631114">
    <property type="component" value="Unassembled WGS sequence"/>
</dbReference>
<organism evidence="2 3">
    <name type="scientific">Coptis chinensis</name>
    <dbReference type="NCBI Taxonomy" id="261450"/>
    <lineage>
        <taxon>Eukaryota</taxon>
        <taxon>Viridiplantae</taxon>
        <taxon>Streptophyta</taxon>
        <taxon>Embryophyta</taxon>
        <taxon>Tracheophyta</taxon>
        <taxon>Spermatophyta</taxon>
        <taxon>Magnoliopsida</taxon>
        <taxon>Ranunculales</taxon>
        <taxon>Ranunculaceae</taxon>
        <taxon>Coptidoideae</taxon>
        <taxon>Coptis</taxon>
    </lineage>
</organism>
<dbReference type="AlphaFoldDB" id="A0A835GT24"/>
<evidence type="ECO:0000313" key="2">
    <source>
        <dbReference type="EMBL" id="KAF9587116.1"/>
    </source>
</evidence>
<feature type="compositionally biased region" description="Basic and acidic residues" evidence="1">
    <location>
        <begin position="50"/>
        <end position="62"/>
    </location>
</feature>
<protein>
    <submittedName>
        <fullName evidence="2">Uncharacterized protein</fullName>
    </submittedName>
</protein>
<feature type="region of interest" description="Disordered" evidence="1">
    <location>
        <begin position="41"/>
        <end position="62"/>
    </location>
</feature>